<keyword evidence="5" id="KW-0539">Nucleus</keyword>
<dbReference type="GO" id="GO:0008270">
    <property type="term" value="F:zinc ion binding"/>
    <property type="evidence" value="ECO:0007669"/>
    <property type="project" value="UniProtKB-KW"/>
</dbReference>
<feature type="compositionally biased region" description="Basic and acidic residues" evidence="6">
    <location>
        <begin position="1"/>
        <end position="14"/>
    </location>
</feature>
<keyword evidence="2" id="KW-0479">Metal-binding</keyword>
<dbReference type="Proteomes" id="UP001341281">
    <property type="component" value="Chromosome 02"/>
</dbReference>
<keyword evidence="3" id="KW-0863">Zinc-finger</keyword>
<name>A0AAQ3SNE4_PASNO</name>
<evidence type="ECO:0000313" key="7">
    <source>
        <dbReference type="EMBL" id="WVZ57497.1"/>
    </source>
</evidence>
<feature type="region of interest" description="Disordered" evidence="6">
    <location>
        <begin position="35"/>
        <end position="73"/>
    </location>
</feature>
<evidence type="ECO:0000256" key="2">
    <source>
        <dbReference type="ARBA" id="ARBA00022723"/>
    </source>
</evidence>
<keyword evidence="4" id="KW-0862">Zinc</keyword>
<accession>A0AAQ3SNE4</accession>
<dbReference type="InterPro" id="IPR012337">
    <property type="entry name" value="RNaseH-like_sf"/>
</dbReference>
<protein>
    <submittedName>
        <fullName evidence="7">Uncharacterized protein</fullName>
    </submittedName>
</protein>
<dbReference type="GO" id="GO:0005634">
    <property type="term" value="C:nucleus"/>
    <property type="evidence" value="ECO:0007669"/>
    <property type="project" value="UniProtKB-SubCell"/>
</dbReference>
<proteinExistence type="predicted"/>
<dbReference type="SUPFAM" id="SSF53098">
    <property type="entry name" value="Ribonuclease H-like"/>
    <property type="match status" value="1"/>
</dbReference>
<dbReference type="InterPro" id="IPR052035">
    <property type="entry name" value="ZnF_BED_domain_contain"/>
</dbReference>
<reference evidence="7 8" key="1">
    <citation type="submission" date="2024-02" db="EMBL/GenBank/DDBJ databases">
        <title>High-quality chromosome-scale genome assembly of Pensacola bahiagrass (Paspalum notatum Flugge var. saurae).</title>
        <authorList>
            <person name="Vega J.M."/>
            <person name="Podio M."/>
            <person name="Orjuela J."/>
            <person name="Siena L.A."/>
            <person name="Pessino S.C."/>
            <person name="Combes M.C."/>
            <person name="Mariac C."/>
            <person name="Albertini E."/>
            <person name="Pupilli F."/>
            <person name="Ortiz J.P.A."/>
            <person name="Leblanc O."/>
        </authorList>
    </citation>
    <scope>NUCLEOTIDE SEQUENCE [LARGE SCALE GENOMIC DNA]</scope>
    <source>
        <strain evidence="7">R1</strain>
        <tissue evidence="7">Leaf</tissue>
    </source>
</reference>
<evidence type="ECO:0000256" key="5">
    <source>
        <dbReference type="ARBA" id="ARBA00023242"/>
    </source>
</evidence>
<feature type="region of interest" description="Disordered" evidence="6">
    <location>
        <begin position="1"/>
        <end position="20"/>
    </location>
</feature>
<dbReference type="AlphaFoldDB" id="A0AAQ3SNE4"/>
<dbReference type="EMBL" id="CP144746">
    <property type="protein sequence ID" value="WVZ57497.1"/>
    <property type="molecule type" value="Genomic_DNA"/>
</dbReference>
<feature type="compositionally biased region" description="Polar residues" evidence="6">
    <location>
        <begin position="64"/>
        <end position="73"/>
    </location>
</feature>
<organism evidence="7 8">
    <name type="scientific">Paspalum notatum var. saurae</name>
    <dbReference type="NCBI Taxonomy" id="547442"/>
    <lineage>
        <taxon>Eukaryota</taxon>
        <taxon>Viridiplantae</taxon>
        <taxon>Streptophyta</taxon>
        <taxon>Embryophyta</taxon>
        <taxon>Tracheophyta</taxon>
        <taxon>Spermatophyta</taxon>
        <taxon>Magnoliopsida</taxon>
        <taxon>Liliopsida</taxon>
        <taxon>Poales</taxon>
        <taxon>Poaceae</taxon>
        <taxon>PACMAD clade</taxon>
        <taxon>Panicoideae</taxon>
        <taxon>Andropogonodae</taxon>
        <taxon>Paspaleae</taxon>
        <taxon>Paspalinae</taxon>
        <taxon>Paspalum</taxon>
    </lineage>
</organism>
<evidence type="ECO:0000256" key="3">
    <source>
        <dbReference type="ARBA" id="ARBA00022771"/>
    </source>
</evidence>
<comment type="subcellular location">
    <subcellularLocation>
        <location evidence="1">Nucleus</location>
    </subcellularLocation>
</comment>
<evidence type="ECO:0000256" key="4">
    <source>
        <dbReference type="ARBA" id="ARBA00022833"/>
    </source>
</evidence>
<evidence type="ECO:0000313" key="8">
    <source>
        <dbReference type="Proteomes" id="UP001341281"/>
    </source>
</evidence>
<sequence>MDGEEGHTINDDFRLMGLPRDDEEDLEECRLEVLGASQDAPVDLAADDGEGDGANAGEDGAAGTGSQTASTCAGTWERPSTSYVWDDFTKIFKVINGKRVRFWEYSPEVARTELCHLISRLDLPICIGESSAFEEYIKKAHNPRFATISRQTTTKDITKYFTGHRDKLIELLKSNVSSVAITSNVWNSNAKEDFVSVVTHFVNPAWELEKRVIGFRLIDVSHSGDNIAERIYAVLSEFSLIDKTFSITFDNASANANAMILADRRRWLISAMVERLTCIMDWEEGDARAQHSVEDKDLEAAFAEPYLGEDAIPEAGAEAVANAAT</sequence>
<dbReference type="PANTHER" id="PTHR46481:SF10">
    <property type="entry name" value="ZINC FINGER BED DOMAIN-CONTAINING PROTEIN 39"/>
    <property type="match status" value="1"/>
</dbReference>
<evidence type="ECO:0000256" key="1">
    <source>
        <dbReference type="ARBA" id="ARBA00004123"/>
    </source>
</evidence>
<evidence type="ECO:0000256" key="6">
    <source>
        <dbReference type="SAM" id="MobiDB-lite"/>
    </source>
</evidence>
<gene>
    <name evidence="7" type="ORF">U9M48_007876</name>
</gene>
<dbReference type="PANTHER" id="PTHR46481">
    <property type="entry name" value="ZINC FINGER BED DOMAIN-CONTAINING PROTEIN 4"/>
    <property type="match status" value="1"/>
</dbReference>
<keyword evidence="8" id="KW-1185">Reference proteome</keyword>